<dbReference type="EMBL" id="JADOGI010000162">
    <property type="protein sequence ID" value="MBF8191472.1"/>
    <property type="molecule type" value="Genomic_DNA"/>
</dbReference>
<feature type="chain" id="PRO_5036674829" evidence="2">
    <location>
        <begin position="21"/>
        <end position="121"/>
    </location>
</feature>
<dbReference type="InterPro" id="IPR000772">
    <property type="entry name" value="Ricin_B_lectin"/>
</dbReference>
<feature type="compositionally biased region" description="Low complexity" evidence="1">
    <location>
        <begin position="60"/>
        <end position="79"/>
    </location>
</feature>
<comment type="caution">
    <text evidence="4">The sequence shown here is derived from an EMBL/GenBank/DDBJ whole genome shotgun (WGS) entry which is preliminary data.</text>
</comment>
<gene>
    <name evidence="4" type="ORF">ITP53_38415</name>
</gene>
<evidence type="ECO:0000256" key="2">
    <source>
        <dbReference type="SAM" id="SignalP"/>
    </source>
</evidence>
<feature type="domain" description="Ricin B lectin" evidence="3">
    <location>
        <begin position="27"/>
        <end position="57"/>
    </location>
</feature>
<evidence type="ECO:0000256" key="1">
    <source>
        <dbReference type="SAM" id="MobiDB-lite"/>
    </source>
</evidence>
<feature type="signal peptide" evidence="2">
    <location>
        <begin position="1"/>
        <end position="20"/>
    </location>
</feature>
<dbReference type="Proteomes" id="UP000605361">
    <property type="component" value="Unassembled WGS sequence"/>
</dbReference>
<dbReference type="InterPro" id="IPR035992">
    <property type="entry name" value="Ricin_B-like_lectins"/>
</dbReference>
<feature type="region of interest" description="Disordered" evidence="1">
    <location>
        <begin position="58"/>
        <end position="121"/>
    </location>
</feature>
<accession>A0A931AEG7</accession>
<feature type="compositionally biased region" description="Polar residues" evidence="1">
    <location>
        <begin position="86"/>
        <end position="109"/>
    </location>
</feature>
<dbReference type="AlphaFoldDB" id="A0A931AEG7"/>
<organism evidence="4 5">
    <name type="scientific">Nonomuraea cypriaca</name>
    <dbReference type="NCBI Taxonomy" id="1187855"/>
    <lineage>
        <taxon>Bacteria</taxon>
        <taxon>Bacillati</taxon>
        <taxon>Actinomycetota</taxon>
        <taxon>Actinomycetes</taxon>
        <taxon>Streptosporangiales</taxon>
        <taxon>Streptosporangiaceae</taxon>
        <taxon>Nonomuraea</taxon>
    </lineage>
</organism>
<name>A0A931AEG7_9ACTN</name>
<sequence>MAVALVLGSVLVVLTRPAEAATIDTDAWYQLVNRHSGKVLDVSGASTADGGDVIQWTRNTSAATSSGGSSTPAGATTGSKHATPARSHTSRAPRTARTWSSRQTATAPLSSGRWPTPAAAT</sequence>
<evidence type="ECO:0000313" key="5">
    <source>
        <dbReference type="Proteomes" id="UP000605361"/>
    </source>
</evidence>
<dbReference type="SUPFAM" id="SSF50370">
    <property type="entry name" value="Ricin B-like lectins"/>
    <property type="match status" value="1"/>
</dbReference>
<evidence type="ECO:0000259" key="3">
    <source>
        <dbReference type="Pfam" id="PF14200"/>
    </source>
</evidence>
<dbReference type="Gene3D" id="2.80.10.50">
    <property type="match status" value="1"/>
</dbReference>
<proteinExistence type="predicted"/>
<dbReference type="Pfam" id="PF14200">
    <property type="entry name" value="RicinB_lectin_2"/>
    <property type="match status" value="1"/>
</dbReference>
<evidence type="ECO:0000313" key="4">
    <source>
        <dbReference type="EMBL" id="MBF8191472.1"/>
    </source>
</evidence>
<reference evidence="4" key="1">
    <citation type="submission" date="2020-11" db="EMBL/GenBank/DDBJ databases">
        <title>Whole-genome analyses of Nonomuraea sp. K274.</title>
        <authorList>
            <person name="Veyisoglu A."/>
        </authorList>
    </citation>
    <scope>NUCLEOTIDE SEQUENCE</scope>
    <source>
        <strain evidence="4">K274</strain>
    </source>
</reference>
<protein>
    <submittedName>
        <fullName evidence="4">RICIN domain-containing protein</fullName>
    </submittedName>
</protein>
<keyword evidence="5" id="KW-1185">Reference proteome</keyword>
<keyword evidence="2" id="KW-0732">Signal</keyword>